<evidence type="ECO:0000259" key="1">
    <source>
        <dbReference type="PROSITE" id="PS51459"/>
    </source>
</evidence>
<dbReference type="AlphaFoldDB" id="A0A6C2CDX1"/>
<feature type="domain" description="Fido" evidence="1">
    <location>
        <begin position="1"/>
        <end position="106"/>
    </location>
</feature>
<gene>
    <name evidence="2" type="ORF">ETQ85_23580</name>
</gene>
<dbReference type="RefSeq" id="WP_148581498.1">
    <property type="nucleotide sequence ID" value="NZ_SDKK01000037.1"/>
</dbReference>
<organism evidence="2 3">
    <name type="scientific">Zoogloea oleivorans</name>
    <dbReference type="NCBI Taxonomy" id="1552750"/>
    <lineage>
        <taxon>Bacteria</taxon>
        <taxon>Pseudomonadati</taxon>
        <taxon>Pseudomonadota</taxon>
        <taxon>Betaproteobacteria</taxon>
        <taxon>Rhodocyclales</taxon>
        <taxon>Zoogloeaceae</taxon>
        <taxon>Zoogloea</taxon>
    </lineage>
</organism>
<comment type="caution">
    <text evidence="2">The sequence shown here is derived from an EMBL/GenBank/DDBJ whole genome shotgun (WGS) entry which is preliminary data.</text>
</comment>
<reference evidence="2 3" key="1">
    <citation type="submission" date="2019-01" db="EMBL/GenBank/DDBJ databases">
        <title>Zoogloea oleivorans genome sequencing and assembly.</title>
        <authorList>
            <person name="Tancsics A."/>
            <person name="Farkas M."/>
            <person name="Kriszt B."/>
            <person name="Maroti G."/>
            <person name="Horvath B."/>
        </authorList>
    </citation>
    <scope>NUCLEOTIDE SEQUENCE [LARGE SCALE GENOMIC DNA]</scope>
    <source>
        <strain evidence="2 3">Buc</strain>
    </source>
</reference>
<dbReference type="PROSITE" id="PS51459">
    <property type="entry name" value="FIDO"/>
    <property type="match status" value="1"/>
</dbReference>
<accession>A0A6C2CDX1</accession>
<protein>
    <recommendedName>
        <fullName evidence="1">Fido domain-containing protein</fullName>
    </recommendedName>
</protein>
<dbReference type="OrthoDB" id="9807853at2"/>
<keyword evidence="3" id="KW-1185">Reference proteome</keyword>
<dbReference type="EMBL" id="SDKK01000037">
    <property type="protein sequence ID" value="TYC51802.1"/>
    <property type="molecule type" value="Genomic_DNA"/>
</dbReference>
<evidence type="ECO:0000313" key="2">
    <source>
        <dbReference type="EMBL" id="TYC51802.1"/>
    </source>
</evidence>
<evidence type="ECO:0000313" key="3">
    <source>
        <dbReference type="Proteomes" id="UP000389128"/>
    </source>
</evidence>
<name>A0A6C2CDX1_9RHOO</name>
<dbReference type="Proteomes" id="UP000389128">
    <property type="component" value="Unassembled WGS sequence"/>
</dbReference>
<proteinExistence type="predicted"/>
<sequence>MSVYRPLSVSAQIDSALNTLLDKVNQISDPFEQSFFVMVHLPYLQPFADINKRTSRLAANLPLFRANLCPLTFLDVPEEAYNRATLGVYEMTRVELLRDLYVWAYERSTQEYLAIKQELVEPDPLRLAWRELIRQTIHDVVMHPEQDGLSLIDAAVFAQVPKAEQTNVKALIVEELRRLHEGVLARYGLRPSEFTAWERQQVSSA</sequence>
<dbReference type="Gene3D" id="1.10.3290.10">
    <property type="entry name" value="Fido-like domain"/>
    <property type="match status" value="1"/>
</dbReference>
<dbReference type="InterPro" id="IPR036597">
    <property type="entry name" value="Fido-like_dom_sf"/>
</dbReference>
<dbReference type="Pfam" id="PF02661">
    <property type="entry name" value="Fic"/>
    <property type="match status" value="1"/>
</dbReference>
<dbReference type="SUPFAM" id="SSF140931">
    <property type="entry name" value="Fic-like"/>
    <property type="match status" value="1"/>
</dbReference>
<dbReference type="InterPro" id="IPR003812">
    <property type="entry name" value="Fido"/>
</dbReference>